<reference evidence="4" key="1">
    <citation type="journal article" date="2024" name="Gigascience">
        <title>Chromosome-level genome of the poultry shaft louse Menopon gallinae provides insight into the host-switching and adaptive evolution of parasitic lice.</title>
        <authorList>
            <person name="Xu Y."/>
            <person name="Ma L."/>
            <person name="Liu S."/>
            <person name="Liang Y."/>
            <person name="Liu Q."/>
            <person name="He Z."/>
            <person name="Tian L."/>
            <person name="Duan Y."/>
            <person name="Cai W."/>
            <person name="Li H."/>
            <person name="Song F."/>
        </authorList>
    </citation>
    <scope>NUCLEOTIDE SEQUENCE</scope>
    <source>
        <strain evidence="4">Cailab_2023a</strain>
    </source>
</reference>
<dbReference type="Pfam" id="PF00443">
    <property type="entry name" value="UCH"/>
    <property type="match status" value="1"/>
</dbReference>
<evidence type="ECO:0000256" key="2">
    <source>
        <dbReference type="SAM" id="MobiDB-lite"/>
    </source>
</evidence>
<feature type="region of interest" description="Disordered" evidence="2">
    <location>
        <begin position="1"/>
        <end position="51"/>
    </location>
</feature>
<feature type="compositionally biased region" description="Low complexity" evidence="2">
    <location>
        <begin position="535"/>
        <end position="555"/>
    </location>
</feature>
<dbReference type="InterPro" id="IPR028889">
    <property type="entry name" value="USP"/>
</dbReference>
<dbReference type="PANTHER" id="PTHR24006:SF905">
    <property type="entry name" value="UBIQUITIN CARBOXYL-TERMINAL HYDROLASE 1"/>
    <property type="match status" value="1"/>
</dbReference>
<comment type="similarity">
    <text evidence="1">Belongs to the peptidase C19 family.</text>
</comment>
<feature type="domain" description="USP" evidence="3">
    <location>
        <begin position="299"/>
        <end position="889"/>
    </location>
</feature>
<name>A0AAW2HNJ1_9NEOP</name>
<dbReference type="Gene3D" id="3.90.70.10">
    <property type="entry name" value="Cysteine proteinases"/>
    <property type="match status" value="1"/>
</dbReference>
<dbReference type="GO" id="GO:0005829">
    <property type="term" value="C:cytosol"/>
    <property type="evidence" value="ECO:0007669"/>
    <property type="project" value="TreeGrafter"/>
</dbReference>
<accession>A0AAW2HNJ1</accession>
<dbReference type="PROSITE" id="PS00973">
    <property type="entry name" value="USP_2"/>
    <property type="match status" value="1"/>
</dbReference>
<evidence type="ECO:0000313" key="4">
    <source>
        <dbReference type="EMBL" id="KAL0271377.1"/>
    </source>
</evidence>
<dbReference type="GO" id="GO:0016579">
    <property type="term" value="P:protein deubiquitination"/>
    <property type="evidence" value="ECO:0007669"/>
    <property type="project" value="InterPro"/>
</dbReference>
<dbReference type="GO" id="GO:0005634">
    <property type="term" value="C:nucleus"/>
    <property type="evidence" value="ECO:0007669"/>
    <property type="project" value="TreeGrafter"/>
</dbReference>
<feature type="region of interest" description="Disordered" evidence="2">
    <location>
        <begin position="506"/>
        <end position="559"/>
    </location>
</feature>
<evidence type="ECO:0000256" key="1">
    <source>
        <dbReference type="ARBA" id="ARBA00009085"/>
    </source>
</evidence>
<organism evidence="4">
    <name type="scientific">Menopon gallinae</name>
    <name type="common">poultry shaft louse</name>
    <dbReference type="NCBI Taxonomy" id="328185"/>
    <lineage>
        <taxon>Eukaryota</taxon>
        <taxon>Metazoa</taxon>
        <taxon>Ecdysozoa</taxon>
        <taxon>Arthropoda</taxon>
        <taxon>Hexapoda</taxon>
        <taxon>Insecta</taxon>
        <taxon>Pterygota</taxon>
        <taxon>Neoptera</taxon>
        <taxon>Paraneoptera</taxon>
        <taxon>Psocodea</taxon>
        <taxon>Troctomorpha</taxon>
        <taxon>Phthiraptera</taxon>
        <taxon>Amblycera</taxon>
        <taxon>Menoponidae</taxon>
        <taxon>Menopon</taxon>
    </lineage>
</organism>
<gene>
    <name evidence="4" type="ORF">PYX00_008483</name>
</gene>
<dbReference type="AlphaFoldDB" id="A0AAW2HNJ1"/>
<dbReference type="PANTHER" id="PTHR24006">
    <property type="entry name" value="UBIQUITIN CARBOXYL-TERMINAL HYDROLASE"/>
    <property type="match status" value="1"/>
</dbReference>
<dbReference type="SUPFAM" id="SSF54001">
    <property type="entry name" value="Cysteine proteinases"/>
    <property type="match status" value="1"/>
</dbReference>
<feature type="compositionally biased region" description="Basic and acidic residues" evidence="2">
    <location>
        <begin position="10"/>
        <end position="19"/>
    </location>
</feature>
<feature type="compositionally biased region" description="Polar residues" evidence="2">
    <location>
        <begin position="31"/>
        <end position="47"/>
    </location>
</feature>
<evidence type="ECO:0000259" key="3">
    <source>
        <dbReference type="PROSITE" id="PS50235"/>
    </source>
</evidence>
<sequence length="891" mass="100455">MTILHSKNSQKGDSDDPPPKKKSKKSKALIRSQTQSHVSHPTTSSGAGPSHCLPEQIGLKYSFLSPSHTYYTSSESEPFLSSPQHYFGQTETELQHYYGQPDQEIVKFKLDKFDVGIYPDQESDPYTFEEEYESQYSTPVQDPAIPGTSQTNSKSKIVDKNQIYNPNCLEYYIYGPGSRSPNSKKSPPKRVLPNINLIEVISSEEIISQDRDQLKSENVVDDSKFEGGSLLDDINNFDIDDKFGELEKFQQEAIWEDSKMYHMEKNLEPVGVTINGCDKISAPEGPHYENRLIRNSPTASLSNLGNTCFLNSVLYTLRFAPNFLHNLHHLVKDMNFDEMSNSQIKQKTSSLGRNMSLSWNSSKELVSNGAGDASGPIKTKKQIVTEKLHEVYEAMRLAETKDHIDPFHPDVFLTALREVNPIFEGNQQQDAHELLVCLLDIFRETCQASARQAETRAAFEMNNYSNTQSGGDSENGVLKMSSSNINKSWGGVMAVRNSLKVRTQECLKSRKNEKNASFNNNPVKKKNKRELECMNNADGTDNTDATAASSDSSSDMKSTVYEEKGRLGFHNFVAQDFEGVMVLQTTCLECENTTEKKEPFADICVPIKTDYNEDDDDPMDPMNPSDLYQRAVVTDEFLKDRNKYYCEECLRYNEARRSVRYQTLPRLLTLQLKRFSSTYGAMSKVTQYMPTPMTLSCFCEECRCLDRTKSFGRHGYDLYGVIMHLGPNMAGGHYIAYVKATDNLEYYRTCVRDKSRKGSSLSSASGKASNHKANSKLYNFFKNKGSGSNSINDKINGTKIVANNFTNPRKICHSLECCGVKSKMADLLITGGSDCIKDDRMSDGLVDETVWIACDDDNVKILRGSQVEELLAKNFTSNATPYLLFYSRRTE</sequence>
<comment type="caution">
    <text evidence="4">The sequence shown here is derived from an EMBL/GenBank/DDBJ whole genome shotgun (WGS) entry which is preliminary data.</text>
</comment>
<dbReference type="InterPro" id="IPR001394">
    <property type="entry name" value="Peptidase_C19_UCH"/>
</dbReference>
<proteinExistence type="inferred from homology"/>
<dbReference type="InterPro" id="IPR050164">
    <property type="entry name" value="Peptidase_C19"/>
</dbReference>
<dbReference type="InterPro" id="IPR038765">
    <property type="entry name" value="Papain-like_cys_pep_sf"/>
</dbReference>
<dbReference type="GO" id="GO:0004843">
    <property type="term" value="F:cysteine-type deubiquitinase activity"/>
    <property type="evidence" value="ECO:0007669"/>
    <property type="project" value="InterPro"/>
</dbReference>
<protein>
    <recommendedName>
        <fullName evidence="3">USP domain-containing protein</fullName>
    </recommendedName>
</protein>
<dbReference type="PROSITE" id="PS50235">
    <property type="entry name" value="USP_3"/>
    <property type="match status" value="1"/>
</dbReference>
<dbReference type="EMBL" id="JARGDH010000004">
    <property type="protein sequence ID" value="KAL0271377.1"/>
    <property type="molecule type" value="Genomic_DNA"/>
</dbReference>
<dbReference type="InterPro" id="IPR018200">
    <property type="entry name" value="USP_CS"/>
</dbReference>